<feature type="domain" description="Histidine kinase" evidence="9">
    <location>
        <begin position="233"/>
        <end position="447"/>
    </location>
</feature>
<dbReference type="Proteomes" id="UP000220102">
    <property type="component" value="Unassembled WGS sequence"/>
</dbReference>
<dbReference type="InterPro" id="IPR003661">
    <property type="entry name" value="HisK_dim/P_dom"/>
</dbReference>
<dbReference type="PANTHER" id="PTHR43711">
    <property type="entry name" value="TWO-COMPONENT HISTIDINE KINASE"/>
    <property type="match status" value="1"/>
</dbReference>
<evidence type="ECO:0000256" key="1">
    <source>
        <dbReference type="ARBA" id="ARBA00000085"/>
    </source>
</evidence>
<dbReference type="PANTHER" id="PTHR43711:SF26">
    <property type="entry name" value="SENSOR HISTIDINE KINASE RCSC"/>
    <property type="match status" value="1"/>
</dbReference>
<evidence type="ECO:0000256" key="8">
    <source>
        <dbReference type="SAM" id="MobiDB-lite"/>
    </source>
</evidence>
<feature type="region of interest" description="Disordered" evidence="8">
    <location>
        <begin position="453"/>
        <end position="479"/>
    </location>
</feature>
<dbReference type="SUPFAM" id="SSF47384">
    <property type="entry name" value="Homodimeric domain of signal transducing histidine kinase"/>
    <property type="match status" value="1"/>
</dbReference>
<keyword evidence="3" id="KW-0597">Phosphoprotein</keyword>
<evidence type="ECO:0000256" key="3">
    <source>
        <dbReference type="ARBA" id="ARBA00022553"/>
    </source>
</evidence>
<dbReference type="InterPro" id="IPR036890">
    <property type="entry name" value="HATPase_C_sf"/>
</dbReference>
<feature type="coiled-coil region" evidence="7">
    <location>
        <begin position="192"/>
        <end position="226"/>
    </location>
</feature>
<dbReference type="Pfam" id="PF00512">
    <property type="entry name" value="HisKA"/>
    <property type="match status" value="1"/>
</dbReference>
<dbReference type="GO" id="GO:0000155">
    <property type="term" value="F:phosphorelay sensor kinase activity"/>
    <property type="evidence" value="ECO:0007669"/>
    <property type="project" value="InterPro"/>
</dbReference>
<evidence type="ECO:0000313" key="10">
    <source>
        <dbReference type="EMBL" id="PEN12917.1"/>
    </source>
</evidence>
<dbReference type="EC" id="2.7.13.3" evidence="2"/>
<dbReference type="InterPro" id="IPR005467">
    <property type="entry name" value="His_kinase_dom"/>
</dbReference>
<comment type="caution">
    <text evidence="10">The sequence shown here is derived from an EMBL/GenBank/DDBJ whole genome shotgun (WGS) entry which is preliminary data.</text>
</comment>
<protein>
    <recommendedName>
        <fullName evidence="2">histidine kinase</fullName>
        <ecNumber evidence="2">2.7.13.3</ecNumber>
    </recommendedName>
</protein>
<dbReference type="SMART" id="SM00388">
    <property type="entry name" value="HisKA"/>
    <property type="match status" value="1"/>
</dbReference>
<keyword evidence="11" id="KW-1185">Reference proteome</keyword>
<dbReference type="InterPro" id="IPR004358">
    <property type="entry name" value="Sig_transdc_His_kin-like_C"/>
</dbReference>
<dbReference type="EMBL" id="PDEQ01000006">
    <property type="protein sequence ID" value="PEN12917.1"/>
    <property type="molecule type" value="Genomic_DNA"/>
</dbReference>
<dbReference type="SMART" id="SM00387">
    <property type="entry name" value="HATPase_c"/>
    <property type="match status" value="1"/>
</dbReference>
<dbReference type="CDD" id="cd00082">
    <property type="entry name" value="HisKA"/>
    <property type="match status" value="1"/>
</dbReference>
<dbReference type="InterPro" id="IPR029016">
    <property type="entry name" value="GAF-like_dom_sf"/>
</dbReference>
<accession>A0A2A8CWE4</accession>
<dbReference type="PRINTS" id="PR00344">
    <property type="entry name" value="BCTRLSENSOR"/>
</dbReference>
<name>A0A2A8CWE4_9BACT</name>
<evidence type="ECO:0000259" key="9">
    <source>
        <dbReference type="PROSITE" id="PS50109"/>
    </source>
</evidence>
<dbReference type="InterPro" id="IPR050736">
    <property type="entry name" value="Sensor_HK_Regulatory"/>
</dbReference>
<dbReference type="Gene3D" id="3.30.565.10">
    <property type="entry name" value="Histidine kinase-like ATPase, C-terminal domain"/>
    <property type="match status" value="1"/>
</dbReference>
<feature type="region of interest" description="Disordered" evidence="8">
    <location>
        <begin position="1"/>
        <end position="21"/>
    </location>
</feature>
<dbReference type="InterPro" id="IPR036097">
    <property type="entry name" value="HisK_dim/P_sf"/>
</dbReference>
<evidence type="ECO:0000313" key="11">
    <source>
        <dbReference type="Proteomes" id="UP000220102"/>
    </source>
</evidence>
<dbReference type="SUPFAM" id="SSF55874">
    <property type="entry name" value="ATPase domain of HSP90 chaperone/DNA topoisomerase II/histidine kinase"/>
    <property type="match status" value="1"/>
</dbReference>
<dbReference type="InterPro" id="IPR003594">
    <property type="entry name" value="HATPase_dom"/>
</dbReference>
<dbReference type="AlphaFoldDB" id="A0A2A8CWE4"/>
<keyword evidence="5" id="KW-0418">Kinase</keyword>
<dbReference type="Gene3D" id="3.30.450.40">
    <property type="match status" value="1"/>
</dbReference>
<proteinExistence type="predicted"/>
<evidence type="ECO:0000256" key="7">
    <source>
        <dbReference type="SAM" id="Coils"/>
    </source>
</evidence>
<evidence type="ECO:0000256" key="6">
    <source>
        <dbReference type="ARBA" id="ARBA00023012"/>
    </source>
</evidence>
<evidence type="ECO:0000256" key="5">
    <source>
        <dbReference type="ARBA" id="ARBA00022777"/>
    </source>
</evidence>
<evidence type="ECO:0000256" key="2">
    <source>
        <dbReference type="ARBA" id="ARBA00012438"/>
    </source>
</evidence>
<comment type="catalytic activity">
    <reaction evidence="1">
        <text>ATP + protein L-histidine = ADP + protein N-phospho-L-histidine.</text>
        <dbReference type="EC" id="2.7.13.3"/>
    </reaction>
</comment>
<dbReference type="Gene3D" id="1.10.287.130">
    <property type="match status" value="1"/>
</dbReference>
<dbReference type="SUPFAM" id="SSF55781">
    <property type="entry name" value="GAF domain-like"/>
    <property type="match status" value="1"/>
</dbReference>
<organism evidence="10 11">
    <name type="scientific">Longibacter salinarum</name>
    <dbReference type="NCBI Taxonomy" id="1850348"/>
    <lineage>
        <taxon>Bacteria</taxon>
        <taxon>Pseudomonadati</taxon>
        <taxon>Rhodothermota</taxon>
        <taxon>Rhodothermia</taxon>
        <taxon>Rhodothermales</taxon>
        <taxon>Salisaetaceae</taxon>
        <taxon>Longibacter</taxon>
    </lineage>
</organism>
<dbReference type="SMART" id="SM00065">
    <property type="entry name" value="GAF"/>
    <property type="match status" value="1"/>
</dbReference>
<keyword evidence="6" id="KW-0902">Two-component regulatory system</keyword>
<dbReference type="InterPro" id="IPR003018">
    <property type="entry name" value="GAF"/>
</dbReference>
<dbReference type="PROSITE" id="PS50109">
    <property type="entry name" value="HIS_KIN"/>
    <property type="match status" value="1"/>
</dbReference>
<keyword evidence="7" id="KW-0175">Coiled coil</keyword>
<sequence>MSSLTCTAPMHDGGRSTSSISPYTLDEEKRLQALHRYDILDTVPEVAFDRITELAAHMFDAPMAAVSFIDRDRHWFKSSLGLEADELSRGDSFCARTIEAGEVMVVQNAANEEPFASFSSVQSDPGIRFYAGAPLMTGDGYALGTLCVLDTKPRPKPKRTKLRHLDHLASLVMGELDLRLEMQRRRQQTQSLRQTAQRAEIARATAENARAAAEQARMRAEEASRSKSQFLSGMAHDIRSPISVIDGYAQLLDRDVDGSHTEYVQQILRAAGHLNGMADSLSELAELESGAMDLTLQNVDIGPLITETVSALTPRAQDADITLHAETPERPILAHINSEALRRVLDNLISNAIKYSGTGDRVVVRAHSPDPRSRWICVEVSDTGPGIDREFLDVMYEPFTQHDTSANGSGLGLAVTKELLEAMDARIDVTSSPGDGTTFFVNVLSTQAIRTDDASTQAEVLPAPQSSEHSQQPSQPTAS</sequence>
<dbReference type="OrthoDB" id="9811889at2"/>
<gene>
    <name evidence="10" type="ORF">CRI94_13010</name>
</gene>
<keyword evidence="4" id="KW-0808">Transferase</keyword>
<evidence type="ECO:0000256" key="4">
    <source>
        <dbReference type="ARBA" id="ARBA00022679"/>
    </source>
</evidence>
<feature type="compositionally biased region" description="Low complexity" evidence="8">
    <location>
        <begin position="462"/>
        <end position="479"/>
    </location>
</feature>
<dbReference type="Pfam" id="PF02518">
    <property type="entry name" value="HATPase_c"/>
    <property type="match status" value="1"/>
</dbReference>
<dbReference type="RefSeq" id="WP_098076443.1">
    <property type="nucleotide sequence ID" value="NZ_PDEQ01000006.1"/>
</dbReference>
<dbReference type="Pfam" id="PF01590">
    <property type="entry name" value="GAF"/>
    <property type="match status" value="1"/>
</dbReference>
<reference evidence="10 11" key="1">
    <citation type="submission" date="2017-10" db="EMBL/GenBank/DDBJ databases">
        <title>Draft genome of Longibacter Salinarum.</title>
        <authorList>
            <person name="Goh K.M."/>
            <person name="Shamsir M.S."/>
            <person name="Lim S.W."/>
        </authorList>
    </citation>
    <scope>NUCLEOTIDE SEQUENCE [LARGE SCALE GENOMIC DNA]</scope>
    <source>
        <strain evidence="10 11">KCTC 52045</strain>
    </source>
</reference>